<evidence type="ECO:0000256" key="2">
    <source>
        <dbReference type="ARBA" id="ARBA00022729"/>
    </source>
</evidence>
<keyword evidence="5" id="KW-0676">Redox-active center</keyword>
<accession>A0A0G1XFI8</accession>
<keyword evidence="4" id="KW-1015">Disulfide bond</keyword>
<protein>
    <recommendedName>
        <fullName evidence="6">Thioredoxin domain-containing protein</fullName>
    </recommendedName>
</protein>
<evidence type="ECO:0000259" key="6">
    <source>
        <dbReference type="PROSITE" id="PS51352"/>
    </source>
</evidence>
<keyword evidence="2" id="KW-0732">Signal</keyword>
<keyword evidence="3" id="KW-0560">Oxidoreductase</keyword>
<dbReference type="AlphaFoldDB" id="A0A0G1XFI8"/>
<dbReference type="Proteomes" id="UP000034445">
    <property type="component" value="Unassembled WGS sequence"/>
</dbReference>
<dbReference type="InterPro" id="IPR036249">
    <property type="entry name" value="Thioredoxin-like_sf"/>
</dbReference>
<dbReference type="GO" id="GO:0016491">
    <property type="term" value="F:oxidoreductase activity"/>
    <property type="evidence" value="ECO:0007669"/>
    <property type="project" value="UniProtKB-KW"/>
</dbReference>
<evidence type="ECO:0000256" key="4">
    <source>
        <dbReference type="ARBA" id="ARBA00023157"/>
    </source>
</evidence>
<dbReference type="SUPFAM" id="SSF52833">
    <property type="entry name" value="Thioredoxin-like"/>
    <property type="match status" value="1"/>
</dbReference>
<dbReference type="PANTHER" id="PTHR13887:SF14">
    <property type="entry name" value="DISULFIDE BOND FORMATION PROTEIN D"/>
    <property type="match status" value="1"/>
</dbReference>
<comment type="similarity">
    <text evidence="1">Belongs to the thioredoxin family. DsbA subfamily.</text>
</comment>
<evidence type="ECO:0000256" key="3">
    <source>
        <dbReference type="ARBA" id="ARBA00023002"/>
    </source>
</evidence>
<reference evidence="7 8" key="1">
    <citation type="journal article" date="2015" name="Nature">
        <title>rRNA introns, odd ribosomes, and small enigmatic genomes across a large radiation of phyla.</title>
        <authorList>
            <person name="Brown C.T."/>
            <person name="Hug L.A."/>
            <person name="Thomas B.C."/>
            <person name="Sharon I."/>
            <person name="Castelle C.J."/>
            <person name="Singh A."/>
            <person name="Wilkins M.J."/>
            <person name="Williams K.H."/>
            <person name="Banfield J.F."/>
        </authorList>
    </citation>
    <scope>NUCLEOTIDE SEQUENCE [LARGE SCALE GENOMIC DNA]</scope>
</reference>
<evidence type="ECO:0000313" key="7">
    <source>
        <dbReference type="EMBL" id="KKW29696.1"/>
    </source>
</evidence>
<name>A0A0G1XFI8_9BACT</name>
<gene>
    <name evidence="7" type="ORF">UY74_C0066G0005</name>
</gene>
<evidence type="ECO:0000256" key="1">
    <source>
        <dbReference type="ARBA" id="ARBA00005791"/>
    </source>
</evidence>
<proteinExistence type="inferred from homology"/>
<sequence>MKRIAIWAGTIVILLLAVAGMIWAVKNSNNTESGDLAVPVSASDQMKGNPESRVTLVEYSDFQCPACKSYYPIVEKLMDEYGSKIRFVYRHFPLPQHKNARPTAFAAEAAGRQGKFWEMVNEIFNHQDEWALLADPKDTLLSYADEIGLDKEKFLQDFDSNDVREKVEDDLQGGVRSRVRATPTFFLNGAAISNPRSYDEFKRAIDAAITQAP</sequence>
<dbReference type="PROSITE" id="PS51352">
    <property type="entry name" value="THIOREDOXIN_2"/>
    <property type="match status" value="1"/>
</dbReference>
<dbReference type="PATRIC" id="fig|1618676.3.peg.1024"/>
<feature type="domain" description="Thioredoxin" evidence="6">
    <location>
        <begin position="31"/>
        <end position="210"/>
    </location>
</feature>
<dbReference type="EMBL" id="LCRF01000066">
    <property type="protein sequence ID" value="KKW29696.1"/>
    <property type="molecule type" value="Genomic_DNA"/>
</dbReference>
<comment type="caution">
    <text evidence="7">The sequence shown here is derived from an EMBL/GenBank/DDBJ whole genome shotgun (WGS) entry which is preliminary data.</text>
</comment>
<evidence type="ECO:0000313" key="8">
    <source>
        <dbReference type="Proteomes" id="UP000034445"/>
    </source>
</evidence>
<evidence type="ECO:0000256" key="5">
    <source>
        <dbReference type="ARBA" id="ARBA00023284"/>
    </source>
</evidence>
<dbReference type="Gene3D" id="3.40.30.10">
    <property type="entry name" value="Glutaredoxin"/>
    <property type="match status" value="1"/>
</dbReference>
<dbReference type="Pfam" id="PF13462">
    <property type="entry name" value="Thioredoxin_4"/>
    <property type="match status" value="1"/>
</dbReference>
<dbReference type="InterPro" id="IPR013766">
    <property type="entry name" value="Thioredoxin_domain"/>
</dbReference>
<dbReference type="PANTHER" id="PTHR13887">
    <property type="entry name" value="GLUTATHIONE S-TRANSFERASE KAPPA"/>
    <property type="match status" value="1"/>
</dbReference>
<organism evidence="7 8">
    <name type="scientific">Candidatus Kaiserbacteria bacterium GW2011_GWC2_52_8b</name>
    <dbReference type="NCBI Taxonomy" id="1618676"/>
    <lineage>
        <taxon>Bacteria</taxon>
        <taxon>Candidatus Kaiseribacteriota</taxon>
    </lineage>
</organism>
<dbReference type="InterPro" id="IPR012336">
    <property type="entry name" value="Thioredoxin-like_fold"/>
</dbReference>